<evidence type="ECO:0000313" key="3">
    <source>
        <dbReference type="Proteomes" id="UP000324022"/>
    </source>
</evidence>
<evidence type="ECO:0000313" key="2">
    <source>
        <dbReference type="EMBL" id="SPO22258.1"/>
    </source>
</evidence>
<dbReference type="Proteomes" id="UP000324022">
    <property type="component" value="Unassembled WGS sequence"/>
</dbReference>
<feature type="compositionally biased region" description="Low complexity" evidence="1">
    <location>
        <begin position="1"/>
        <end position="11"/>
    </location>
</feature>
<accession>A0A5C3DVH8</accession>
<protein>
    <submittedName>
        <fullName evidence="2">Related to PHO80 - cyclin</fullName>
    </submittedName>
</protein>
<dbReference type="Pfam" id="PF08613">
    <property type="entry name" value="Cyclin"/>
    <property type="match status" value="1"/>
</dbReference>
<dbReference type="EMBL" id="OOIN01000004">
    <property type="protein sequence ID" value="SPO22258.1"/>
    <property type="molecule type" value="Genomic_DNA"/>
</dbReference>
<dbReference type="Gene3D" id="1.10.472.10">
    <property type="entry name" value="Cyclin-like"/>
    <property type="match status" value="1"/>
</dbReference>
<gene>
    <name evidence="2" type="ORF">UTRI_00936</name>
</gene>
<feature type="region of interest" description="Disordered" evidence="1">
    <location>
        <begin position="1"/>
        <end position="32"/>
    </location>
</feature>
<sequence length="331" mass="35099">MTHPLSSSLSSPPSPSPSHSPGPSRSYTHHVPSAFPLAGSVAPATFTPASAHASSPSHASTHALNPLSAPHSARAASVQQPPLPPPSPSPPPPTATATATAAGTVASFTETATPAQPPIAPAAQALASAPAPSNPKVLPYLFDDAQLEDVLVLVVDMLVKLTEHNDSLPLHPSALTRFHSRATPNISLSAYLRRIAKYTSVEKCCILILLVYIDRVCERLQGFTICGLTVHRFICAAILCASKALCDAFNTNEHYAKVGGISLAEINLLEKEFLQIIDWHLICSGSVLQHYYASLVRSHNDYVLAQPNQQPYVKANLTPAGTNVQYTSFTS</sequence>
<dbReference type="InterPro" id="IPR036915">
    <property type="entry name" value="Cyclin-like_sf"/>
</dbReference>
<keyword evidence="3" id="KW-1185">Reference proteome</keyword>
<reference evidence="2 3" key="1">
    <citation type="submission" date="2018-03" db="EMBL/GenBank/DDBJ databases">
        <authorList>
            <person name="Guldener U."/>
        </authorList>
    </citation>
    <scope>NUCLEOTIDE SEQUENCE [LARGE SCALE GENOMIC DNA]</scope>
    <source>
        <strain evidence="2 3">NBRC100155</strain>
    </source>
</reference>
<organism evidence="2 3">
    <name type="scientific">Ustilago trichophora</name>
    <dbReference type="NCBI Taxonomy" id="86804"/>
    <lineage>
        <taxon>Eukaryota</taxon>
        <taxon>Fungi</taxon>
        <taxon>Dikarya</taxon>
        <taxon>Basidiomycota</taxon>
        <taxon>Ustilaginomycotina</taxon>
        <taxon>Ustilaginomycetes</taxon>
        <taxon>Ustilaginales</taxon>
        <taxon>Ustilaginaceae</taxon>
        <taxon>Ustilago</taxon>
    </lineage>
</organism>
<dbReference type="GO" id="GO:0019901">
    <property type="term" value="F:protein kinase binding"/>
    <property type="evidence" value="ECO:0007669"/>
    <property type="project" value="InterPro"/>
</dbReference>
<dbReference type="GO" id="GO:0016538">
    <property type="term" value="F:cyclin-dependent protein serine/threonine kinase regulator activity"/>
    <property type="evidence" value="ECO:0007669"/>
    <property type="project" value="TreeGrafter"/>
</dbReference>
<feature type="compositionally biased region" description="Pro residues" evidence="1">
    <location>
        <begin position="81"/>
        <end position="94"/>
    </location>
</feature>
<dbReference type="AlphaFoldDB" id="A0A5C3DVH8"/>
<feature type="compositionally biased region" description="Low complexity" evidence="1">
    <location>
        <begin position="47"/>
        <end position="63"/>
    </location>
</feature>
<dbReference type="CDD" id="cd20558">
    <property type="entry name" value="CYCLIN_ScPCL7-like"/>
    <property type="match status" value="1"/>
</dbReference>
<name>A0A5C3DVH8_9BASI</name>
<dbReference type="GO" id="GO:0000307">
    <property type="term" value="C:cyclin-dependent protein kinase holoenzyme complex"/>
    <property type="evidence" value="ECO:0007669"/>
    <property type="project" value="TreeGrafter"/>
</dbReference>
<evidence type="ECO:0000256" key="1">
    <source>
        <dbReference type="SAM" id="MobiDB-lite"/>
    </source>
</evidence>
<dbReference type="PANTHER" id="PTHR15615">
    <property type="match status" value="1"/>
</dbReference>
<feature type="region of interest" description="Disordered" evidence="1">
    <location>
        <begin position="47"/>
        <end position="100"/>
    </location>
</feature>
<dbReference type="SUPFAM" id="SSF47954">
    <property type="entry name" value="Cyclin-like"/>
    <property type="match status" value="1"/>
</dbReference>
<dbReference type="InterPro" id="IPR013922">
    <property type="entry name" value="Cyclin_PHO80-like"/>
</dbReference>
<dbReference type="PANTHER" id="PTHR15615:SF117">
    <property type="entry name" value="PHO85 CYCLIN PHO80"/>
    <property type="match status" value="1"/>
</dbReference>
<proteinExistence type="predicted"/>
<dbReference type="OrthoDB" id="337735at2759"/>
<dbReference type="GO" id="GO:0005634">
    <property type="term" value="C:nucleus"/>
    <property type="evidence" value="ECO:0007669"/>
    <property type="project" value="TreeGrafter"/>
</dbReference>